<feature type="transmembrane region" description="Helical" evidence="7">
    <location>
        <begin position="442"/>
        <end position="461"/>
    </location>
</feature>
<protein>
    <submittedName>
        <fullName evidence="9">Drug resistance transporter, EmrB/QacA subfamily</fullName>
    </submittedName>
</protein>
<dbReference type="Pfam" id="PF07690">
    <property type="entry name" value="MFS_1"/>
    <property type="match status" value="1"/>
</dbReference>
<dbReference type="NCBIfam" id="TIGR00711">
    <property type="entry name" value="efflux_EmrB"/>
    <property type="match status" value="1"/>
</dbReference>
<feature type="transmembrane region" description="Helical" evidence="7">
    <location>
        <begin position="148"/>
        <end position="168"/>
    </location>
</feature>
<feature type="transmembrane region" description="Helical" evidence="7">
    <location>
        <begin position="231"/>
        <end position="253"/>
    </location>
</feature>
<evidence type="ECO:0000313" key="10">
    <source>
        <dbReference type="Proteomes" id="UP000181997"/>
    </source>
</evidence>
<feature type="transmembrane region" description="Helical" evidence="7">
    <location>
        <begin position="207"/>
        <end position="225"/>
    </location>
</feature>
<dbReference type="PRINTS" id="PR01036">
    <property type="entry name" value="TCRTETB"/>
</dbReference>
<feature type="transmembrane region" description="Helical" evidence="7">
    <location>
        <begin position="304"/>
        <end position="326"/>
    </location>
</feature>
<keyword evidence="3" id="KW-1003">Cell membrane</keyword>
<sequence>MKPKSHDVSQSPDSINKFPLLLVLISGAFAAILNQTLLATALPHIMEDLHLEASTAQWLTSIFMLVNGVMIPITAFLIERFTTRSLFLTALGLFAAGTLICAVAPNFGILMVGRVIQASGAGIIMPLMQTILFLIFPVEKRGSAMGMFGLVISFAPAIGPTLSGWLVDQFPWRSLFYVILPIVIIDLIVAYFILVNVTKQTFPKVDILSIILSSFGFGGLLYGFSTAGTEGWSSVHVIVSMIIGSITLTLFILRQFKLKQPILEFRVFKIKLFTITTILGMLVFIAMIGGATILPILMQNMLGYSAFESGLMLLPGALIMGFMNPITGRIFDKFGAKWLAVTGLILISITTFMFSNLTPQTSFMYLTVVNAFRMLGVAMVMMPVTTAGLNQLPNHLIPHGTAMNNTMRQVSGAVGTALLVTVMTTAAQPARGVEGLVHGVNVSFIVAGISAIIGLFFAFFVKDKSPKRVKTTT</sequence>
<organism evidence="9 10">
    <name type="scientific">[Bacillus] enclensis</name>
    <dbReference type="NCBI Taxonomy" id="1402860"/>
    <lineage>
        <taxon>Bacteria</taxon>
        <taxon>Bacillati</taxon>
        <taxon>Bacillota</taxon>
        <taxon>Bacilli</taxon>
        <taxon>Bacillales</taxon>
        <taxon>Bacillaceae</taxon>
        <taxon>Rossellomorea</taxon>
    </lineage>
</organism>
<evidence type="ECO:0000256" key="7">
    <source>
        <dbReference type="SAM" id="Phobius"/>
    </source>
</evidence>
<feature type="transmembrane region" description="Helical" evidence="7">
    <location>
        <begin position="363"/>
        <end position="389"/>
    </location>
</feature>
<evidence type="ECO:0000256" key="1">
    <source>
        <dbReference type="ARBA" id="ARBA00004651"/>
    </source>
</evidence>
<evidence type="ECO:0000256" key="6">
    <source>
        <dbReference type="ARBA" id="ARBA00023136"/>
    </source>
</evidence>
<evidence type="ECO:0000256" key="5">
    <source>
        <dbReference type="ARBA" id="ARBA00022989"/>
    </source>
</evidence>
<dbReference type="SUPFAM" id="SSF103473">
    <property type="entry name" value="MFS general substrate transporter"/>
    <property type="match status" value="1"/>
</dbReference>
<dbReference type="Proteomes" id="UP000181997">
    <property type="component" value="Unassembled WGS sequence"/>
</dbReference>
<keyword evidence="2" id="KW-0813">Transport</keyword>
<feature type="transmembrane region" description="Helical" evidence="7">
    <location>
        <begin position="85"/>
        <end position="109"/>
    </location>
</feature>
<comment type="subcellular location">
    <subcellularLocation>
        <location evidence="1">Cell membrane</location>
        <topology evidence="1">Multi-pass membrane protein</topology>
    </subcellularLocation>
</comment>
<dbReference type="RefSeq" id="WP_058298567.1">
    <property type="nucleotide sequence ID" value="NZ_FMAU01000002.1"/>
</dbReference>
<dbReference type="PANTHER" id="PTHR42718:SF24">
    <property type="entry name" value="MAJOR FACILITATOR SUPERFAMILY (MFS) PROFILE DOMAIN-CONTAINING PROTEIN"/>
    <property type="match status" value="1"/>
</dbReference>
<dbReference type="CDD" id="cd17503">
    <property type="entry name" value="MFS_LmrB_MDR_like"/>
    <property type="match status" value="1"/>
</dbReference>
<keyword evidence="10" id="KW-1185">Reference proteome</keyword>
<dbReference type="InterPro" id="IPR011701">
    <property type="entry name" value="MFS"/>
</dbReference>
<dbReference type="EMBL" id="FMAU01000002">
    <property type="protein sequence ID" value="SCC09071.1"/>
    <property type="molecule type" value="Genomic_DNA"/>
</dbReference>
<dbReference type="GO" id="GO:0022857">
    <property type="term" value="F:transmembrane transporter activity"/>
    <property type="evidence" value="ECO:0007669"/>
    <property type="project" value="InterPro"/>
</dbReference>
<keyword evidence="6 7" id="KW-0472">Membrane</keyword>
<feature type="transmembrane region" description="Helical" evidence="7">
    <location>
        <begin position="273"/>
        <end position="298"/>
    </location>
</feature>
<accession>A0A0V8HJN3</accession>
<reference evidence="10" key="1">
    <citation type="submission" date="2016-08" db="EMBL/GenBank/DDBJ databases">
        <authorList>
            <person name="Varghese N."/>
            <person name="Submissions Spin"/>
        </authorList>
    </citation>
    <scope>NUCLEOTIDE SEQUENCE [LARGE SCALE GENOMIC DNA]</scope>
    <source>
        <strain evidence="10">SGD-1123</strain>
    </source>
</reference>
<dbReference type="InterPro" id="IPR020846">
    <property type="entry name" value="MFS_dom"/>
</dbReference>
<dbReference type="InterPro" id="IPR036259">
    <property type="entry name" value="MFS_trans_sf"/>
</dbReference>
<dbReference type="GO" id="GO:0005886">
    <property type="term" value="C:plasma membrane"/>
    <property type="evidence" value="ECO:0007669"/>
    <property type="project" value="UniProtKB-SubCell"/>
</dbReference>
<feature type="domain" description="Major facilitator superfamily (MFS) profile" evidence="8">
    <location>
        <begin position="20"/>
        <end position="466"/>
    </location>
</feature>
<keyword evidence="5 7" id="KW-1133">Transmembrane helix</keyword>
<feature type="transmembrane region" description="Helical" evidence="7">
    <location>
        <begin position="58"/>
        <end position="78"/>
    </location>
</feature>
<evidence type="ECO:0000256" key="3">
    <source>
        <dbReference type="ARBA" id="ARBA00022475"/>
    </source>
</evidence>
<evidence type="ECO:0000313" key="9">
    <source>
        <dbReference type="EMBL" id="SCC09071.1"/>
    </source>
</evidence>
<feature type="transmembrane region" description="Helical" evidence="7">
    <location>
        <begin position="338"/>
        <end position="357"/>
    </location>
</feature>
<keyword evidence="4 7" id="KW-0812">Transmembrane</keyword>
<proteinExistence type="predicted"/>
<feature type="transmembrane region" description="Helical" evidence="7">
    <location>
        <begin position="174"/>
        <end position="195"/>
    </location>
</feature>
<name>A0A0V8HJN3_9BACI</name>
<dbReference type="OrthoDB" id="9816041at2"/>
<dbReference type="PANTHER" id="PTHR42718">
    <property type="entry name" value="MAJOR FACILITATOR SUPERFAMILY MULTIDRUG TRANSPORTER MFSC"/>
    <property type="match status" value="1"/>
</dbReference>
<evidence type="ECO:0000256" key="2">
    <source>
        <dbReference type="ARBA" id="ARBA00022448"/>
    </source>
</evidence>
<evidence type="ECO:0000256" key="4">
    <source>
        <dbReference type="ARBA" id="ARBA00022692"/>
    </source>
</evidence>
<feature type="transmembrane region" description="Helical" evidence="7">
    <location>
        <begin position="115"/>
        <end position="136"/>
    </location>
</feature>
<evidence type="ECO:0000259" key="8">
    <source>
        <dbReference type="PROSITE" id="PS50850"/>
    </source>
</evidence>
<dbReference type="Gene3D" id="1.20.1250.20">
    <property type="entry name" value="MFS general substrate transporter like domains"/>
    <property type="match status" value="1"/>
</dbReference>
<dbReference type="PROSITE" id="PS50850">
    <property type="entry name" value="MFS"/>
    <property type="match status" value="1"/>
</dbReference>
<dbReference type="InterPro" id="IPR004638">
    <property type="entry name" value="EmrB-like"/>
</dbReference>
<dbReference type="Gene3D" id="1.20.1720.10">
    <property type="entry name" value="Multidrug resistance protein D"/>
    <property type="match status" value="1"/>
</dbReference>
<dbReference type="AlphaFoldDB" id="A0A0V8HJN3"/>
<gene>
    <name evidence="9" type="ORF">GA0061094_2418</name>
</gene>
<feature type="transmembrane region" description="Helical" evidence="7">
    <location>
        <begin position="20"/>
        <end position="46"/>
    </location>
</feature>
<feature type="transmembrane region" description="Helical" evidence="7">
    <location>
        <begin position="410"/>
        <end position="430"/>
    </location>
</feature>